<protein>
    <submittedName>
        <fullName evidence="1">Uncharacterized protein</fullName>
    </submittedName>
</protein>
<accession>A0ABW8S4R2</accession>
<organism evidence="1 2">
    <name type="scientific">Candidatus Clostridium helianthi</name>
    <dbReference type="NCBI Taxonomy" id="3381660"/>
    <lineage>
        <taxon>Bacteria</taxon>
        <taxon>Bacillati</taxon>
        <taxon>Bacillota</taxon>
        <taxon>Clostridia</taxon>
        <taxon>Eubacteriales</taxon>
        <taxon>Clostridiaceae</taxon>
        <taxon>Clostridium</taxon>
    </lineage>
</organism>
<keyword evidence="2" id="KW-1185">Reference proteome</keyword>
<reference evidence="1 2" key="1">
    <citation type="submission" date="2024-11" db="EMBL/GenBank/DDBJ databases">
        <authorList>
            <person name="Heng Y.C."/>
            <person name="Lim A.C.H."/>
            <person name="Lee J.K.Y."/>
            <person name="Kittelmann S."/>
        </authorList>
    </citation>
    <scope>NUCLEOTIDE SEQUENCE [LARGE SCALE GENOMIC DNA]</scope>
    <source>
        <strain evidence="1 2">WILCCON 0112</strain>
    </source>
</reference>
<dbReference type="Proteomes" id="UP001623600">
    <property type="component" value="Unassembled WGS sequence"/>
</dbReference>
<comment type="caution">
    <text evidence="1">The sequence shown here is derived from an EMBL/GenBank/DDBJ whole genome shotgun (WGS) entry which is preliminary data.</text>
</comment>
<proteinExistence type="predicted"/>
<sequence>MNELFLNEMSLEGQFDTIDEFLDACIPFFKCMNFINKENEGLNERKWELLKHSQLYERYITKEFKFNDIRGMKGDKIRKLKSVLLRTLDSPPFWDVDFSKFAQDSNKRYCFKEIDISMSSLSEAAERNGQVISFCNDKYIDCNILVSNGEKFFTVISSVNIKHLLKSLWNDKKIDVYTFLKFYFDESRLDFSKFEKKYGFDEFELSEVNECFEAFELMDELESWDDIYIHNALHYKAYSPSSKKTNWFADTQYEKKHIDKFRCGNPKRCFGYKEGEKFYVLRMERDHKVSDNG</sequence>
<evidence type="ECO:0000313" key="1">
    <source>
        <dbReference type="EMBL" id="MFL0165710.1"/>
    </source>
</evidence>
<dbReference type="RefSeq" id="WP_406761286.1">
    <property type="nucleotide sequence ID" value="NZ_JBJIAB010000012.1"/>
</dbReference>
<dbReference type="EMBL" id="JBJIAB010000012">
    <property type="protein sequence ID" value="MFL0165710.1"/>
    <property type="molecule type" value="Genomic_DNA"/>
</dbReference>
<gene>
    <name evidence="1" type="ORF">ACJDTP_11585</name>
</gene>
<evidence type="ECO:0000313" key="2">
    <source>
        <dbReference type="Proteomes" id="UP001623600"/>
    </source>
</evidence>
<name>A0ABW8S4R2_9CLOT</name>